<dbReference type="InterPro" id="IPR001789">
    <property type="entry name" value="Sig_transdc_resp-reg_receiver"/>
</dbReference>
<gene>
    <name evidence="17" type="ORF">I596_792</name>
</gene>
<dbReference type="Gene3D" id="1.10.287.560">
    <property type="entry name" value="Histidine kinase CheA-like, homodimeric domain"/>
    <property type="match status" value="1"/>
</dbReference>
<feature type="domain" description="Response regulatory" evidence="14">
    <location>
        <begin position="1914"/>
        <end position="2030"/>
    </location>
</feature>
<evidence type="ECO:0000313" key="18">
    <source>
        <dbReference type="Proteomes" id="UP000076830"/>
    </source>
</evidence>
<dbReference type="EMBL" id="CP015249">
    <property type="protein sequence ID" value="ANB16828.1"/>
    <property type="molecule type" value="Genomic_DNA"/>
</dbReference>
<dbReference type="PROSITE" id="PS50851">
    <property type="entry name" value="CHEW"/>
    <property type="match status" value="1"/>
</dbReference>
<dbReference type="InterPro" id="IPR008207">
    <property type="entry name" value="Sig_transdc_His_kin_Hpt_dom"/>
</dbReference>
<keyword evidence="4 10" id="KW-0597">Phosphoprotein</keyword>
<comment type="catalytic activity">
    <reaction evidence="1">
        <text>ATP + protein L-histidine = ADP + protein N-phospho-L-histidine.</text>
        <dbReference type="EC" id="2.7.13.3"/>
    </reaction>
</comment>
<sequence>MKLQDDIEFTSLGWIKHELDSTLRQAQEALEAYVDTPADSSLMRICGGHLHQVQGTLRMIELYGAALVVEEMEQLVQALLDGTIGERDEAYTVLMRGVVQLPDYLERLQGGHKDIPIVLLPLLNDLRACRGQKLLSESALFAPDMAVALPAGAAGAMQPLPLDQQRQAASRLRLAYQASLLRWFRGEDEAAALQRLLGVLDRLRELSSRVEPRRLWWVAAAVVEALQDRALDVSVALKLLFGRIDLEIKRFADAGEDALHERAPRELLQNLLYYVANSGGRGSRVEEVRTTYQLDGLLPSAREVEHAQGAMTGHNRNLLDTVSAAIKDDLLRVKEVLDIFLRTRDADPAALGAQTEILDRVGDTLGMLGLGVPRRVVGEQRQIIDEIASGKRPVDESNLLDVAGALLYVEASLDDHIERLGAGGPGEEDGIEGKELPRAEVRKILDALMREAAINIQQAKHDIVAFIESPWDHSRVELIPRLLEEIAGALRMLGLDAASDLMPGVVRFVEVELIRHRRIPTVEQMDKLADALASIEYYLEATREQRSGRERILDVTRDSLASLGYWPVPPPADEPAAPGTGVEDAAATGAAPEPHAAVASGHADGAAPVEDFVALELDTAVEIAPGDDLRDLILGETHTPEPHRHEMAGLRLVDTAAPPAADGQTWIEIEEEIEEELPAVEPLALGFQSMASEDIDDDIRDVFLDEVQDEIDSLQQVLPTWSGNLANLDAVKTIRRSFHTLKGSGRLVGALTLGEFSWKIENMLNRVLDRSIEPSRAVFALASTAIQTLPDLLAALRGEAAALVDLAGIMDTADRLAAGEEAWLPPATTRRSVKRTVRRRVPAVWPHRDETPDAQGASGDATASAPPPAAAPAIDPVLYEILRNETDTHLETVETWLAAGDPPRPTPDDPVQRAVHTLHGAIAMVDIPALTAVLGPLEGYLKRLGAEARPLPPEGRLALGEACRITREVIARIGVGNLAVPDTAGLADRLARLRDALPEPSFDLLHAGLDDVTPEVATTATPDEDIVLETVPDADDGAGEAEPEADTARDAAELHDFTDILIAQFGDQATPDAGPSAEASTEAPGIGASQLEAFLAADPTQVHAVTPPSPAYEAGDRPATGDTLADEIQQLLAESAEAPLFSDDLPAGPPVAAASDDATAAHDDIGTAADAPSWQSLPAEPPIEPQPDELPAFASDPVAAIEPVEPPAGVVAPAEPVADAAPAHAGRAWWDAERETPAIAEDAQPEGALALEDTDEDLLEIFVQEASDILDHSDALVARLHETPEAFDLLSGLQRDLHTLKGGARMAGLTPIGDLSHAMESLLETIHAGTRRMDRAAIESFERGFDRLHGLVQRVGQRQAIAMPHHAIARFEHLAAGQPLAPATADAPAPAVPAAPRAPVPAPAAAPFVAEDDETMRAPQEMIRVRSELVDSLVNYAGEVSIYRSRLEQQIASFRFNLVEFEQTVNRLREQLRKLEIETEAQIIARYQRENEESGAATFDPLELDRFSQLQQYSRALGESVSDLVSIQGLFDELTRQSETLLLQQSRVSSDLHEGLMRTRMVTFDSLVPTLRRTLRQAAQELGKRAQLRVEGAQGEMDRNLLERMKAPFEHMLRNALAHGIESPEQRQATAKPAEGTVNIALSREATEVVLKVSDDGRGLDLPAIRRRAIERGLLKPDAQLSDRDLQGFILESGFSTTDQITQLAGRGVGMDVVASEIKQLGGTLAIESQAGRGTAFTIRLPFTLAVTQAILVRLGEATYAIPMSSVQGVVRIDREELRGRLLAGNTRYGFGGEDFHFHDLSHLLGVPGGRNIDDTQLPLLMTRTGDQRAAIRVDAVIGSREVVVKSVGPQISSIPGIFGATIMGDGSVVMILDLAPLVRRAVALREDLGADGSTVLPDLMIPEAQAEVRQQPLVMVVDDSITMRKVTTRVLERANLEVVTAKDGLDAVEKLQDRVPDLMLLDIEMPRMDGYELATYMRNDTRLREVPIIMITSRTGEKHRQRALELGVQRYLGKPYQEADLMQNVVEVLRLDP</sequence>
<dbReference type="Gene3D" id="1.20.120.160">
    <property type="entry name" value="HPT domain"/>
    <property type="match status" value="4"/>
</dbReference>
<dbReference type="SUPFAM" id="SSF52172">
    <property type="entry name" value="CheY-like"/>
    <property type="match status" value="1"/>
</dbReference>
<dbReference type="PROSITE" id="PS50109">
    <property type="entry name" value="HIS_KIN"/>
    <property type="match status" value="1"/>
</dbReference>
<protein>
    <recommendedName>
        <fullName evidence="3">Chemotaxis protein CheA</fullName>
        <ecNumber evidence="2">2.7.13.3</ecNumber>
    </recommendedName>
</protein>
<dbReference type="InterPro" id="IPR036890">
    <property type="entry name" value="HATPase_C_sf"/>
</dbReference>
<dbReference type="CDD" id="cd17546">
    <property type="entry name" value="REC_hyHK_CKI1_RcsC-like"/>
    <property type="match status" value="1"/>
</dbReference>
<dbReference type="InterPro" id="IPR037006">
    <property type="entry name" value="CheA-like_homodim_sf"/>
</dbReference>
<dbReference type="Pfam" id="PF02518">
    <property type="entry name" value="HATPase_c"/>
    <property type="match status" value="1"/>
</dbReference>
<dbReference type="SUPFAM" id="SSF50341">
    <property type="entry name" value="CheW-like"/>
    <property type="match status" value="1"/>
</dbReference>
<dbReference type="InterPro" id="IPR036061">
    <property type="entry name" value="CheW-like_dom_sf"/>
</dbReference>
<dbReference type="FunFam" id="3.30.565.10:FF:000016">
    <property type="entry name" value="Chemotaxis protein CheA, putative"/>
    <property type="match status" value="1"/>
</dbReference>
<dbReference type="SMART" id="SM00260">
    <property type="entry name" value="CheW"/>
    <property type="match status" value="1"/>
</dbReference>
<dbReference type="Pfam" id="PF01627">
    <property type="entry name" value="Hpt"/>
    <property type="match status" value="3"/>
</dbReference>
<keyword evidence="11" id="KW-0175">Coiled coil</keyword>
<comment type="function">
    <text evidence="8">Involved in the transmission of sensory signals from the chemoreceptors to the flagellar motors. CheA is autophosphorylated; it can transfer its phosphate group to either CheB or CheY.</text>
</comment>
<dbReference type="STRING" id="1300342.I596_792"/>
<dbReference type="SMART" id="SM00387">
    <property type="entry name" value="HATPase_c"/>
    <property type="match status" value="1"/>
</dbReference>
<dbReference type="Gene3D" id="2.30.30.40">
    <property type="entry name" value="SH3 Domains"/>
    <property type="match status" value="1"/>
</dbReference>
<evidence type="ECO:0000256" key="11">
    <source>
        <dbReference type="SAM" id="Coils"/>
    </source>
</evidence>
<dbReference type="CDD" id="cd00088">
    <property type="entry name" value="HPT"/>
    <property type="match status" value="2"/>
</dbReference>
<evidence type="ECO:0000313" key="17">
    <source>
        <dbReference type="EMBL" id="ANB16828.1"/>
    </source>
</evidence>
<dbReference type="SMART" id="SM01231">
    <property type="entry name" value="H-kinase_dim"/>
    <property type="match status" value="1"/>
</dbReference>
<dbReference type="GO" id="GO:0000155">
    <property type="term" value="F:phosphorelay sensor kinase activity"/>
    <property type="evidence" value="ECO:0007669"/>
    <property type="project" value="InterPro"/>
</dbReference>
<dbReference type="InterPro" id="IPR003594">
    <property type="entry name" value="HATPase_dom"/>
</dbReference>
<feature type="region of interest" description="Disordered" evidence="12">
    <location>
        <begin position="1169"/>
        <end position="1191"/>
    </location>
</feature>
<dbReference type="InterPro" id="IPR004358">
    <property type="entry name" value="Sig_transdc_His_kin-like_C"/>
</dbReference>
<dbReference type="InterPro" id="IPR036641">
    <property type="entry name" value="HPT_dom_sf"/>
</dbReference>
<feature type="domain" description="CheW-like" evidence="15">
    <location>
        <begin position="1747"/>
        <end position="1884"/>
    </location>
</feature>
<evidence type="ECO:0000256" key="8">
    <source>
        <dbReference type="ARBA" id="ARBA00035100"/>
    </source>
</evidence>
<feature type="region of interest" description="Disordered" evidence="12">
    <location>
        <begin position="564"/>
        <end position="602"/>
    </location>
</feature>
<feature type="modified residue" description="4-aspartylphosphate" evidence="10">
    <location>
        <position position="1963"/>
    </location>
</feature>
<dbReference type="InterPro" id="IPR002545">
    <property type="entry name" value="CheW-lke_dom"/>
</dbReference>
<dbReference type="PRINTS" id="PR00344">
    <property type="entry name" value="BCTRLSENSOR"/>
</dbReference>
<dbReference type="GO" id="GO:0005737">
    <property type="term" value="C:cytoplasm"/>
    <property type="evidence" value="ECO:0007669"/>
    <property type="project" value="InterPro"/>
</dbReference>
<dbReference type="Gene3D" id="3.30.565.10">
    <property type="entry name" value="Histidine kinase-like ATPase, C-terminal domain"/>
    <property type="match status" value="1"/>
</dbReference>
<evidence type="ECO:0000259" key="16">
    <source>
        <dbReference type="PROSITE" id="PS50894"/>
    </source>
</evidence>
<evidence type="ECO:0000256" key="5">
    <source>
        <dbReference type="ARBA" id="ARBA00022679"/>
    </source>
</evidence>
<proteinExistence type="predicted"/>
<dbReference type="InterPro" id="IPR004105">
    <property type="entry name" value="CheA-like_dim"/>
</dbReference>
<keyword evidence="6 17" id="KW-0418">Kinase</keyword>
<keyword evidence="18" id="KW-1185">Reference proteome</keyword>
<feature type="domain" description="HPt" evidence="16">
    <location>
        <begin position="871"/>
        <end position="980"/>
    </location>
</feature>
<dbReference type="SUPFAM" id="SSF55874">
    <property type="entry name" value="ATPase domain of HSP90 chaperone/DNA topoisomerase II/histidine kinase"/>
    <property type="match status" value="1"/>
</dbReference>
<dbReference type="Pfam" id="PF00072">
    <property type="entry name" value="Response_reg"/>
    <property type="match status" value="1"/>
</dbReference>
<dbReference type="Proteomes" id="UP000076830">
    <property type="component" value="Chromosome"/>
</dbReference>
<feature type="compositionally biased region" description="Low complexity" evidence="12">
    <location>
        <begin position="574"/>
        <end position="602"/>
    </location>
</feature>
<feature type="region of interest" description="Disordered" evidence="12">
    <location>
        <begin position="845"/>
        <end position="869"/>
    </location>
</feature>
<evidence type="ECO:0000256" key="4">
    <source>
        <dbReference type="ARBA" id="ARBA00022553"/>
    </source>
</evidence>
<evidence type="ECO:0000256" key="6">
    <source>
        <dbReference type="ARBA" id="ARBA00022777"/>
    </source>
</evidence>
<dbReference type="PATRIC" id="fig|1300342.3.peg.778"/>
<accession>A0A160DRM3</accession>
<feature type="domain" description="HPt" evidence="16">
    <location>
        <begin position="1251"/>
        <end position="1355"/>
    </location>
</feature>
<dbReference type="Gene3D" id="3.40.50.2300">
    <property type="match status" value="1"/>
</dbReference>
<dbReference type="SUPFAM" id="SSF47226">
    <property type="entry name" value="Histidine-containing phosphotransfer domain, HPT domain"/>
    <property type="match status" value="5"/>
</dbReference>
<dbReference type="PANTHER" id="PTHR43395:SF8">
    <property type="entry name" value="HISTIDINE KINASE"/>
    <property type="match status" value="1"/>
</dbReference>
<dbReference type="InterPro" id="IPR011006">
    <property type="entry name" value="CheY-like_superfamily"/>
</dbReference>
<dbReference type="Pfam" id="PF01584">
    <property type="entry name" value="CheW"/>
    <property type="match status" value="1"/>
</dbReference>
<dbReference type="Pfam" id="PF26379">
    <property type="entry name" value="FimL_2nd"/>
    <property type="match status" value="1"/>
</dbReference>
<dbReference type="PANTHER" id="PTHR43395">
    <property type="entry name" value="SENSOR HISTIDINE KINASE CHEA"/>
    <property type="match status" value="1"/>
</dbReference>
<feature type="modified residue" description="Phosphohistidine" evidence="9">
    <location>
        <position position="739"/>
    </location>
</feature>
<evidence type="ECO:0000259" key="14">
    <source>
        <dbReference type="PROSITE" id="PS50110"/>
    </source>
</evidence>
<feature type="domain" description="HPt" evidence="16">
    <location>
        <begin position="692"/>
        <end position="796"/>
    </location>
</feature>
<feature type="modified residue" description="Phosphohistidine" evidence="9">
    <location>
        <position position="916"/>
    </location>
</feature>
<evidence type="ECO:0000256" key="10">
    <source>
        <dbReference type="PROSITE-ProRule" id="PRU00169"/>
    </source>
</evidence>
<dbReference type="SMART" id="SM00073">
    <property type="entry name" value="HPT"/>
    <property type="match status" value="2"/>
</dbReference>
<dbReference type="GO" id="GO:0006935">
    <property type="term" value="P:chemotaxis"/>
    <property type="evidence" value="ECO:0007669"/>
    <property type="project" value="InterPro"/>
</dbReference>
<keyword evidence="5" id="KW-0808">Transferase</keyword>
<evidence type="ECO:0000256" key="1">
    <source>
        <dbReference type="ARBA" id="ARBA00000085"/>
    </source>
</evidence>
<organism evidence="17 18">
    <name type="scientific">Dokdonella koreensis DS-123</name>
    <dbReference type="NCBI Taxonomy" id="1300342"/>
    <lineage>
        <taxon>Bacteria</taxon>
        <taxon>Pseudomonadati</taxon>
        <taxon>Pseudomonadota</taxon>
        <taxon>Gammaproteobacteria</taxon>
        <taxon>Lysobacterales</taxon>
        <taxon>Rhodanobacteraceae</taxon>
        <taxon>Dokdonella</taxon>
    </lineage>
</organism>
<evidence type="ECO:0000256" key="7">
    <source>
        <dbReference type="ARBA" id="ARBA00023012"/>
    </source>
</evidence>
<feature type="domain" description="Histidine kinase" evidence="13">
    <location>
        <begin position="1512"/>
        <end position="1745"/>
    </location>
</feature>
<evidence type="ECO:0000256" key="12">
    <source>
        <dbReference type="SAM" id="MobiDB-lite"/>
    </source>
</evidence>
<evidence type="ECO:0000256" key="2">
    <source>
        <dbReference type="ARBA" id="ARBA00012438"/>
    </source>
</evidence>
<evidence type="ECO:0000256" key="9">
    <source>
        <dbReference type="PROSITE-ProRule" id="PRU00110"/>
    </source>
</evidence>
<keyword evidence="7" id="KW-0902">Two-component regulatory system</keyword>
<dbReference type="RefSeq" id="WP_067644362.1">
    <property type="nucleotide sequence ID" value="NZ_CP015249.1"/>
</dbReference>
<feature type="modified residue" description="Phosphohistidine" evidence="9">
    <location>
        <position position="1298"/>
    </location>
</feature>
<dbReference type="PROSITE" id="PS50894">
    <property type="entry name" value="HPT"/>
    <property type="match status" value="3"/>
</dbReference>
<dbReference type="InterPro" id="IPR005467">
    <property type="entry name" value="His_kinase_dom"/>
</dbReference>
<dbReference type="KEGG" id="dko:I596_792"/>
<dbReference type="EC" id="2.7.13.3" evidence="2"/>
<dbReference type="PROSITE" id="PS50110">
    <property type="entry name" value="RESPONSE_REGULATORY"/>
    <property type="match status" value="1"/>
</dbReference>
<evidence type="ECO:0000259" key="15">
    <source>
        <dbReference type="PROSITE" id="PS50851"/>
    </source>
</evidence>
<dbReference type="InterPro" id="IPR051315">
    <property type="entry name" value="Bact_Chemotaxis_CheA"/>
</dbReference>
<feature type="coiled-coil region" evidence="11">
    <location>
        <begin position="1458"/>
        <end position="1485"/>
    </location>
</feature>
<reference evidence="17 18" key="1">
    <citation type="submission" date="2016-04" db="EMBL/GenBank/DDBJ databases">
        <title>Complete genome sequence of Dokdonella koreensis DS-123T.</title>
        <authorList>
            <person name="Kim J.F."/>
            <person name="Lee H."/>
            <person name="Kwak M.-J."/>
        </authorList>
    </citation>
    <scope>NUCLEOTIDE SEQUENCE [LARGE SCALE GENOMIC DNA]</scope>
    <source>
        <strain evidence="17 18">DS-123</strain>
    </source>
</reference>
<dbReference type="SMART" id="SM00448">
    <property type="entry name" value="REC"/>
    <property type="match status" value="1"/>
</dbReference>
<evidence type="ECO:0000256" key="3">
    <source>
        <dbReference type="ARBA" id="ARBA00021495"/>
    </source>
</evidence>
<dbReference type="InterPro" id="IPR058661">
    <property type="entry name" value="FimL_2nd"/>
</dbReference>
<dbReference type="OrthoDB" id="9803176at2"/>
<evidence type="ECO:0000259" key="13">
    <source>
        <dbReference type="PROSITE" id="PS50109"/>
    </source>
</evidence>
<name>A0A160DRM3_9GAMM</name>